<evidence type="ECO:0000313" key="2">
    <source>
        <dbReference type="EMBL" id="JAW15654.1"/>
    </source>
</evidence>
<dbReference type="EMBL" id="GFTR01000772">
    <property type="protein sequence ID" value="JAW15654.1"/>
    <property type="molecule type" value="Transcribed_RNA"/>
</dbReference>
<sequence length="78" mass="9005">MSVLKTVYYFTFTVLVLSSLFSDVDARRKILRGRKTITREYYKDPLIPAWAKIILIGVGLIIAGIILYFILYKFLVAD</sequence>
<organism evidence="2">
    <name type="scientific">Panstrongylus lignarius</name>
    <dbReference type="NCBI Taxonomy" id="156445"/>
    <lineage>
        <taxon>Eukaryota</taxon>
        <taxon>Metazoa</taxon>
        <taxon>Ecdysozoa</taxon>
        <taxon>Arthropoda</taxon>
        <taxon>Hexapoda</taxon>
        <taxon>Insecta</taxon>
        <taxon>Pterygota</taxon>
        <taxon>Neoptera</taxon>
        <taxon>Paraneoptera</taxon>
        <taxon>Hemiptera</taxon>
        <taxon>Heteroptera</taxon>
        <taxon>Panheteroptera</taxon>
        <taxon>Cimicomorpha</taxon>
        <taxon>Reduviidae</taxon>
        <taxon>Triatominae</taxon>
        <taxon>Panstrongylus</taxon>
    </lineage>
</organism>
<dbReference type="AlphaFoldDB" id="A0A224XWP0"/>
<name>A0A224XWP0_9HEMI</name>
<keyword evidence="1" id="KW-0472">Membrane</keyword>
<reference evidence="2" key="1">
    <citation type="journal article" date="2018" name="PLoS Negl. Trop. Dis.">
        <title>An insight into the salivary gland and fat body transcriptome of Panstrongylus lignarius (Hemiptera: Heteroptera), the main vector of Chagas disease in Peru.</title>
        <authorList>
            <person name="Nevoa J.C."/>
            <person name="Mendes M.T."/>
            <person name="da Silva M.V."/>
            <person name="Soares S.C."/>
            <person name="Oliveira C.J.F."/>
            <person name="Ribeiro J.M.C."/>
        </authorList>
    </citation>
    <scope>NUCLEOTIDE SEQUENCE</scope>
</reference>
<keyword evidence="1" id="KW-0812">Transmembrane</keyword>
<proteinExistence type="predicted"/>
<feature type="transmembrane region" description="Helical" evidence="1">
    <location>
        <begin position="47"/>
        <end position="71"/>
    </location>
</feature>
<feature type="transmembrane region" description="Helical" evidence="1">
    <location>
        <begin position="6"/>
        <end position="26"/>
    </location>
</feature>
<protein>
    <submittedName>
        <fullName evidence="2">Uncharacterized protein</fullName>
    </submittedName>
</protein>
<keyword evidence="1" id="KW-1133">Transmembrane helix</keyword>
<evidence type="ECO:0000256" key="1">
    <source>
        <dbReference type="SAM" id="Phobius"/>
    </source>
</evidence>
<accession>A0A224XWP0</accession>